<dbReference type="PROSITE" id="PS01230">
    <property type="entry name" value="TRMA_1"/>
    <property type="match status" value="1"/>
</dbReference>
<feature type="binding site" evidence="6">
    <location>
        <position position="299"/>
    </location>
    <ligand>
        <name>S-adenosyl-L-methionine</name>
        <dbReference type="ChEBI" id="CHEBI:59789"/>
    </ligand>
</feature>
<dbReference type="GO" id="GO:0051539">
    <property type="term" value="F:4 iron, 4 sulfur cluster binding"/>
    <property type="evidence" value="ECO:0007669"/>
    <property type="project" value="UniProtKB-KW"/>
</dbReference>
<evidence type="ECO:0000256" key="3">
    <source>
        <dbReference type="ARBA" id="ARBA00022679"/>
    </source>
</evidence>
<organism evidence="9 10">
    <name type="scientific">Bacterioplanes sanyensis</name>
    <dbReference type="NCBI Taxonomy" id="1249553"/>
    <lineage>
        <taxon>Bacteria</taxon>
        <taxon>Pseudomonadati</taxon>
        <taxon>Pseudomonadota</taxon>
        <taxon>Gammaproteobacteria</taxon>
        <taxon>Oceanospirillales</taxon>
        <taxon>Oceanospirillaceae</taxon>
        <taxon>Bacterioplanes</taxon>
    </lineage>
</organism>
<keyword evidence="10" id="KW-1185">Reference proteome</keyword>
<proteinExistence type="inferred from homology"/>
<name>A0A222FJI2_9GAMM</name>
<evidence type="ECO:0000256" key="7">
    <source>
        <dbReference type="PROSITE-ProRule" id="PRU10015"/>
    </source>
</evidence>
<dbReference type="PROSITE" id="PS51687">
    <property type="entry name" value="SAM_MT_RNA_M5U"/>
    <property type="match status" value="1"/>
</dbReference>
<evidence type="ECO:0000313" key="10">
    <source>
        <dbReference type="Proteomes" id="UP000202440"/>
    </source>
</evidence>
<feature type="binding site" evidence="6">
    <location>
        <position position="320"/>
    </location>
    <ligand>
        <name>S-adenosyl-L-methionine</name>
        <dbReference type="ChEBI" id="CHEBI:59789"/>
    </ligand>
</feature>
<dbReference type="OrthoDB" id="9804590at2"/>
<protein>
    <submittedName>
        <fullName evidence="9">23S rRNA (Uracil(1939)-C(5))-methyltransferase</fullName>
    </submittedName>
</protein>
<feature type="binding site" evidence="6">
    <location>
        <position position="365"/>
    </location>
    <ligand>
        <name>S-adenosyl-L-methionine</name>
        <dbReference type="ChEBI" id="CHEBI:59789"/>
    </ligand>
</feature>
<dbReference type="GO" id="GO:0070041">
    <property type="term" value="F:rRNA (uridine-C5-)-methyltransferase activity"/>
    <property type="evidence" value="ECO:0007669"/>
    <property type="project" value="TreeGrafter"/>
</dbReference>
<dbReference type="InterPro" id="IPR002792">
    <property type="entry name" value="TRAM_dom"/>
</dbReference>
<keyword evidence="1" id="KW-0004">4Fe-4S</keyword>
<dbReference type="SUPFAM" id="SSF50249">
    <property type="entry name" value="Nucleic acid-binding proteins"/>
    <property type="match status" value="1"/>
</dbReference>
<dbReference type="PANTHER" id="PTHR11061">
    <property type="entry name" value="RNA M5U METHYLTRANSFERASE"/>
    <property type="match status" value="1"/>
</dbReference>
<dbReference type="PANTHER" id="PTHR11061:SF49">
    <property type="entry name" value="23S RRNA (URACIL(1939)-C(5))-METHYLTRANSFERASE RLMD"/>
    <property type="match status" value="1"/>
</dbReference>
<evidence type="ECO:0000256" key="2">
    <source>
        <dbReference type="ARBA" id="ARBA00022603"/>
    </source>
</evidence>
<sequence>MRSPTSRLLTLQIDSLNSEGMGVARRGRDVFFVAGALPGEVVEATLGERRRKVCYAKVKRVIEPSPHRVEPACAHFQRCGGCQLQHLDYPQQVDAKQQRVQREFSRAGVDVEFWQPPLVAAPWHYRRKARLGVRFSKEKQEVYLGFRESASSHISSIDFCPVMVEHPLLNWQQWREFLQQWPRRAELTQIEALQADNALVLTLRLLKPLAPDSEQQLIAFVNNQAEALPVQLWLKYHKHAPPEPLRTDYPELVHQVDGHDLQLQPDDFVQVNRAVNLAMVEQAMDWLAPEPDEQIADLFAGHGNFSMALARRRANVVAVEVQANMVSSLQEQARRQGLAVTAQQADLSSAQALQALPALDAVLLDPPRAGAAAVVEHLIDNPVGRILYVACDAATLSRDLGSLVAGGYRVTRAGIMDMFPQTHHVETMVLLTRVGK</sequence>
<reference evidence="9 10" key="1">
    <citation type="submission" date="2017-07" db="EMBL/GenBank/DDBJ databases">
        <title>Annotated genome sequence of Bacterioplanes sanyensis isolated from Red Sea.</title>
        <authorList>
            <person name="Rehman Z.U."/>
        </authorList>
    </citation>
    <scope>NUCLEOTIDE SEQUENCE [LARGE SCALE GENOMIC DNA]</scope>
    <source>
        <strain evidence="9 10">NV9</strain>
    </source>
</reference>
<keyword evidence="2 6" id="KW-0489">Methyltransferase</keyword>
<dbReference type="InterPro" id="IPR030390">
    <property type="entry name" value="MeTrfase_TrmA_AS"/>
</dbReference>
<dbReference type="Gene3D" id="3.40.50.150">
    <property type="entry name" value="Vaccinia Virus protein VP39"/>
    <property type="match status" value="1"/>
</dbReference>
<dbReference type="PROSITE" id="PS50926">
    <property type="entry name" value="TRAM"/>
    <property type="match status" value="1"/>
</dbReference>
<dbReference type="EMBL" id="CP022530">
    <property type="protein sequence ID" value="ASP39207.1"/>
    <property type="molecule type" value="Genomic_DNA"/>
</dbReference>
<dbReference type="InterPro" id="IPR012340">
    <property type="entry name" value="NA-bd_OB-fold"/>
</dbReference>
<feature type="domain" description="TRAM" evidence="8">
    <location>
        <begin position="2"/>
        <end position="60"/>
    </location>
</feature>
<dbReference type="Pfam" id="PF05958">
    <property type="entry name" value="tRNA_U5-meth_tr"/>
    <property type="match status" value="2"/>
</dbReference>
<keyword evidence="4 6" id="KW-0949">S-adenosyl-L-methionine</keyword>
<evidence type="ECO:0000256" key="6">
    <source>
        <dbReference type="PROSITE-ProRule" id="PRU01024"/>
    </source>
</evidence>
<dbReference type="AlphaFoldDB" id="A0A222FJI2"/>
<evidence type="ECO:0000256" key="5">
    <source>
        <dbReference type="ARBA" id="ARBA00023014"/>
    </source>
</evidence>
<evidence type="ECO:0000256" key="1">
    <source>
        <dbReference type="ARBA" id="ARBA00022485"/>
    </source>
</evidence>
<dbReference type="GO" id="GO:0070475">
    <property type="term" value="P:rRNA base methylation"/>
    <property type="evidence" value="ECO:0007669"/>
    <property type="project" value="TreeGrafter"/>
</dbReference>
<dbReference type="SUPFAM" id="SSF53335">
    <property type="entry name" value="S-adenosyl-L-methionine-dependent methyltransferases"/>
    <property type="match status" value="1"/>
</dbReference>
<dbReference type="KEGG" id="bsan:CHH28_11185"/>
<dbReference type="Gene3D" id="2.40.50.1070">
    <property type="match status" value="1"/>
</dbReference>
<dbReference type="RefSeq" id="WP_094060387.1">
    <property type="nucleotide sequence ID" value="NZ_CP022530.1"/>
</dbReference>
<keyword evidence="1" id="KW-0408">Iron</keyword>
<keyword evidence="3 6" id="KW-0808">Transferase</keyword>
<keyword evidence="5" id="KW-0411">Iron-sulfur</keyword>
<dbReference type="InterPro" id="IPR029063">
    <property type="entry name" value="SAM-dependent_MTases_sf"/>
</dbReference>
<dbReference type="InterPro" id="IPR010280">
    <property type="entry name" value="U5_MeTrfase_fam"/>
</dbReference>
<gene>
    <name evidence="9" type="ORF">CHH28_11185</name>
</gene>
<feature type="binding site" evidence="6">
    <location>
        <position position="270"/>
    </location>
    <ligand>
        <name>S-adenosyl-L-methionine</name>
        <dbReference type="ChEBI" id="CHEBI:59789"/>
    </ligand>
</feature>
<dbReference type="CDD" id="cd02440">
    <property type="entry name" value="AdoMet_MTases"/>
    <property type="match status" value="1"/>
</dbReference>
<keyword evidence="1" id="KW-0479">Metal-binding</keyword>
<comment type="similarity">
    <text evidence="6">Belongs to the class I-like SAM-binding methyltransferase superfamily. RNA M5U methyltransferase family.</text>
</comment>
<dbReference type="Gene3D" id="2.40.50.140">
    <property type="entry name" value="Nucleic acid-binding proteins"/>
    <property type="match status" value="1"/>
</dbReference>
<dbReference type="InterPro" id="IPR030391">
    <property type="entry name" value="MeTrfase_TrmA_CS"/>
</dbReference>
<evidence type="ECO:0000313" key="9">
    <source>
        <dbReference type="EMBL" id="ASP39207.1"/>
    </source>
</evidence>
<evidence type="ECO:0000256" key="4">
    <source>
        <dbReference type="ARBA" id="ARBA00022691"/>
    </source>
</evidence>
<feature type="active site" description="Nucleophile" evidence="6">
    <location>
        <position position="391"/>
    </location>
</feature>
<evidence type="ECO:0000259" key="8">
    <source>
        <dbReference type="PROSITE" id="PS50926"/>
    </source>
</evidence>
<dbReference type="PROSITE" id="PS01231">
    <property type="entry name" value="TRMA_2"/>
    <property type="match status" value="1"/>
</dbReference>
<accession>A0A222FJI2</accession>
<feature type="active site" evidence="7">
    <location>
        <position position="391"/>
    </location>
</feature>
<dbReference type="Proteomes" id="UP000202440">
    <property type="component" value="Chromosome"/>
</dbReference>